<evidence type="ECO:0000313" key="1">
    <source>
        <dbReference type="EMBL" id="EXX77742.1"/>
    </source>
</evidence>
<dbReference type="Proteomes" id="UP000022910">
    <property type="component" value="Unassembled WGS sequence"/>
</dbReference>
<dbReference type="HOGENOM" id="CLU_2741379_0_0_1"/>
<reference evidence="1 2" key="1">
    <citation type="submission" date="2014-02" db="EMBL/GenBank/DDBJ databases">
        <title>Single nucleus genome sequencing reveals high similarity among nuclei of an endomycorrhizal fungus.</title>
        <authorList>
            <person name="Lin K."/>
            <person name="Geurts R."/>
            <person name="Zhang Z."/>
            <person name="Limpens E."/>
            <person name="Saunders D.G."/>
            <person name="Mu D."/>
            <person name="Pang E."/>
            <person name="Cao H."/>
            <person name="Cha H."/>
            <person name="Lin T."/>
            <person name="Zhou Q."/>
            <person name="Shang Y."/>
            <person name="Li Y."/>
            <person name="Ivanov S."/>
            <person name="Sharma T."/>
            <person name="Velzen R.V."/>
            <person name="Ruijter N.D."/>
            <person name="Aanen D.K."/>
            <person name="Win J."/>
            <person name="Kamoun S."/>
            <person name="Bisseling T."/>
            <person name="Huang S."/>
        </authorList>
    </citation>
    <scope>NUCLEOTIDE SEQUENCE [LARGE SCALE GENOMIC DNA]</scope>
    <source>
        <strain evidence="2">DAOM197198w</strain>
    </source>
</reference>
<protein>
    <submittedName>
        <fullName evidence="1">Uncharacterized protein</fullName>
    </submittedName>
</protein>
<sequence>MLDQIIQRSQSDVKASGLSGVDSIYRTEFNDFNFIVRGEISNFHVGPINHLQESGRNGAYKVALKTVNDSY</sequence>
<gene>
    <name evidence="1" type="ORF">RirG_021070</name>
</gene>
<accession>A0A015K7Q3</accession>
<organism evidence="1 2">
    <name type="scientific">Rhizophagus irregularis (strain DAOM 197198w)</name>
    <name type="common">Glomus intraradices</name>
    <dbReference type="NCBI Taxonomy" id="1432141"/>
    <lineage>
        <taxon>Eukaryota</taxon>
        <taxon>Fungi</taxon>
        <taxon>Fungi incertae sedis</taxon>
        <taxon>Mucoromycota</taxon>
        <taxon>Glomeromycotina</taxon>
        <taxon>Glomeromycetes</taxon>
        <taxon>Glomerales</taxon>
        <taxon>Glomeraceae</taxon>
        <taxon>Rhizophagus</taxon>
    </lineage>
</organism>
<evidence type="ECO:0000313" key="2">
    <source>
        <dbReference type="Proteomes" id="UP000022910"/>
    </source>
</evidence>
<dbReference type="EMBL" id="JEMT01010205">
    <property type="protein sequence ID" value="EXX77742.1"/>
    <property type="molecule type" value="Genomic_DNA"/>
</dbReference>
<proteinExistence type="predicted"/>
<name>A0A015K7Q3_RHIIW</name>
<dbReference type="AlphaFoldDB" id="A0A015K7Q3"/>
<keyword evidence="2" id="KW-1185">Reference proteome</keyword>
<comment type="caution">
    <text evidence="1">The sequence shown here is derived from an EMBL/GenBank/DDBJ whole genome shotgun (WGS) entry which is preliminary data.</text>
</comment>